<accession>A0A4P9WDE3</accession>
<feature type="region of interest" description="Disordered" evidence="1">
    <location>
        <begin position="1"/>
        <end position="28"/>
    </location>
</feature>
<feature type="compositionally biased region" description="Low complexity" evidence="1">
    <location>
        <begin position="1"/>
        <end position="14"/>
    </location>
</feature>
<dbReference type="EMBL" id="KZ996204">
    <property type="protein sequence ID" value="RKO89248.1"/>
    <property type="molecule type" value="Genomic_DNA"/>
</dbReference>
<feature type="compositionally biased region" description="Polar residues" evidence="1">
    <location>
        <begin position="15"/>
        <end position="27"/>
    </location>
</feature>
<protein>
    <submittedName>
        <fullName evidence="2">Uncharacterized protein</fullName>
    </submittedName>
</protein>
<keyword evidence="3" id="KW-1185">Reference proteome</keyword>
<reference evidence="3" key="1">
    <citation type="journal article" date="2018" name="Nat. Microbiol.">
        <title>Leveraging single-cell genomics to expand the fungal tree of life.</title>
        <authorList>
            <person name="Ahrendt S.R."/>
            <person name="Quandt C.A."/>
            <person name="Ciobanu D."/>
            <person name="Clum A."/>
            <person name="Salamov A."/>
            <person name="Andreopoulos B."/>
            <person name="Cheng J.F."/>
            <person name="Woyke T."/>
            <person name="Pelin A."/>
            <person name="Henrissat B."/>
            <person name="Reynolds N.K."/>
            <person name="Benny G.L."/>
            <person name="Smith M.E."/>
            <person name="James T.Y."/>
            <person name="Grigoriev I.V."/>
        </authorList>
    </citation>
    <scope>NUCLEOTIDE SEQUENCE [LARGE SCALE GENOMIC DNA]</scope>
</reference>
<gene>
    <name evidence="2" type="ORF">BDK51DRAFT_34056</name>
</gene>
<dbReference type="Proteomes" id="UP000269721">
    <property type="component" value="Unassembled WGS sequence"/>
</dbReference>
<name>A0A4P9WDE3_9FUNG</name>
<dbReference type="AlphaFoldDB" id="A0A4P9WDE3"/>
<evidence type="ECO:0000256" key="1">
    <source>
        <dbReference type="SAM" id="MobiDB-lite"/>
    </source>
</evidence>
<feature type="non-terminal residue" evidence="2">
    <location>
        <position position="192"/>
    </location>
</feature>
<organism evidence="2 3">
    <name type="scientific">Blyttiomyces helicus</name>
    <dbReference type="NCBI Taxonomy" id="388810"/>
    <lineage>
        <taxon>Eukaryota</taxon>
        <taxon>Fungi</taxon>
        <taxon>Fungi incertae sedis</taxon>
        <taxon>Chytridiomycota</taxon>
        <taxon>Chytridiomycota incertae sedis</taxon>
        <taxon>Chytridiomycetes</taxon>
        <taxon>Chytridiomycetes incertae sedis</taxon>
        <taxon>Blyttiomyces</taxon>
    </lineage>
</organism>
<evidence type="ECO:0000313" key="3">
    <source>
        <dbReference type="Proteomes" id="UP000269721"/>
    </source>
</evidence>
<evidence type="ECO:0000313" key="2">
    <source>
        <dbReference type="EMBL" id="RKO89248.1"/>
    </source>
</evidence>
<proteinExistence type="predicted"/>
<sequence>MGSSSSQHDYADSSNKAQDPSVAESTSGIGGWLAARFHGRHTETVQTAENTQTVPVPTPGPDASQMAVNTSGPPTSIACEELCMPSYFSWHQTSNIQPPRAPTSIPATTDFASPYKLEFTTTTSAVTHDVASPTVLLSAPEMVAAPSPAEPDVDEETPPLVLTRNGIRAQFWADSEECGRYRFLKTLGQGTF</sequence>